<dbReference type="GO" id="GO:0005886">
    <property type="term" value="C:plasma membrane"/>
    <property type="evidence" value="ECO:0007669"/>
    <property type="project" value="UniProtKB-SubCell"/>
</dbReference>
<keyword evidence="2" id="KW-1003">Cell membrane</keyword>
<keyword evidence="3" id="KW-0328">Glycosyltransferase</keyword>
<dbReference type="PANTHER" id="PTHR43646">
    <property type="entry name" value="GLYCOSYLTRANSFERASE"/>
    <property type="match status" value="1"/>
</dbReference>
<dbReference type="Pfam" id="PF00535">
    <property type="entry name" value="Glycos_transf_2"/>
    <property type="match status" value="1"/>
</dbReference>
<comment type="subcellular location">
    <subcellularLocation>
        <location evidence="1">Cell membrane</location>
    </subcellularLocation>
</comment>
<comment type="caution">
    <text evidence="7">The sequence shown here is derived from an EMBL/GenBank/DDBJ whole genome shotgun (WGS) entry which is preliminary data.</text>
</comment>
<dbReference type="EMBL" id="PFBK01000001">
    <property type="protein sequence ID" value="PIR84241.1"/>
    <property type="molecule type" value="Genomic_DNA"/>
</dbReference>
<organism evidence="7 8">
    <name type="scientific">Candidatus Kaiserbacteria bacterium CG10_big_fil_rev_8_21_14_0_10_51_14</name>
    <dbReference type="NCBI Taxonomy" id="1974610"/>
    <lineage>
        <taxon>Bacteria</taxon>
        <taxon>Candidatus Kaiseribacteriota</taxon>
    </lineage>
</organism>
<evidence type="ECO:0000259" key="6">
    <source>
        <dbReference type="Pfam" id="PF00535"/>
    </source>
</evidence>
<accession>A0A2H0UCX5</accession>
<evidence type="ECO:0000256" key="2">
    <source>
        <dbReference type="ARBA" id="ARBA00022475"/>
    </source>
</evidence>
<dbReference type="InterPro" id="IPR001173">
    <property type="entry name" value="Glyco_trans_2-like"/>
</dbReference>
<dbReference type="GO" id="GO:0016757">
    <property type="term" value="F:glycosyltransferase activity"/>
    <property type="evidence" value="ECO:0007669"/>
    <property type="project" value="UniProtKB-KW"/>
</dbReference>
<dbReference type="AlphaFoldDB" id="A0A2H0UCX5"/>
<dbReference type="PANTHER" id="PTHR43646:SF2">
    <property type="entry name" value="GLYCOSYLTRANSFERASE 2-LIKE DOMAIN-CONTAINING PROTEIN"/>
    <property type="match status" value="1"/>
</dbReference>
<sequence>MISVVIIAYNEERSMGACLDAFTRPQIDEPYEILLIDNASTDGTTERAESYTEKIPLRIIREEKKGRGAARARGFREAKGDIVFSTDSDSIVPTEWVKTFTAALRNDAKAVAVSGPCRIEDCGALTNALFNIIQPLTMHLYRLCVGHYWLTGSNFAIRKSAYDASGGFDPDTPSSEDTELSFRVKKIGKIRYVPCAVISSGRRFRGGFFGLVKGLLAYPWTWIKRFVFRREVDLADVR</sequence>
<dbReference type="InterPro" id="IPR029044">
    <property type="entry name" value="Nucleotide-diphossugar_trans"/>
</dbReference>
<evidence type="ECO:0000256" key="4">
    <source>
        <dbReference type="ARBA" id="ARBA00022679"/>
    </source>
</evidence>
<evidence type="ECO:0000313" key="7">
    <source>
        <dbReference type="EMBL" id="PIR84241.1"/>
    </source>
</evidence>
<protein>
    <recommendedName>
        <fullName evidence="6">Glycosyltransferase 2-like domain-containing protein</fullName>
    </recommendedName>
</protein>
<dbReference type="SUPFAM" id="SSF53448">
    <property type="entry name" value="Nucleotide-diphospho-sugar transferases"/>
    <property type="match status" value="1"/>
</dbReference>
<keyword evidence="5" id="KW-0472">Membrane</keyword>
<reference evidence="8" key="1">
    <citation type="submission" date="2017-09" db="EMBL/GenBank/DDBJ databases">
        <title>Depth-based differentiation of microbial function through sediment-hosted aquifers and enrichment of novel symbionts in the deep terrestrial subsurface.</title>
        <authorList>
            <person name="Probst A.J."/>
            <person name="Ladd B."/>
            <person name="Jarett J.K."/>
            <person name="Geller-Mcgrath D.E."/>
            <person name="Sieber C.M.K."/>
            <person name="Emerson J.B."/>
            <person name="Anantharaman K."/>
            <person name="Thomas B.C."/>
            <person name="Malmstrom R."/>
            <person name="Stieglmeier M."/>
            <person name="Klingl A."/>
            <person name="Woyke T."/>
            <person name="Ryan C.M."/>
            <person name="Banfield J.F."/>
        </authorList>
    </citation>
    <scope>NUCLEOTIDE SEQUENCE [LARGE SCALE GENOMIC DNA]</scope>
</reference>
<dbReference type="Proteomes" id="UP000231192">
    <property type="component" value="Unassembled WGS sequence"/>
</dbReference>
<evidence type="ECO:0000313" key="8">
    <source>
        <dbReference type="Proteomes" id="UP000231192"/>
    </source>
</evidence>
<feature type="domain" description="Glycosyltransferase 2-like" evidence="6">
    <location>
        <begin position="3"/>
        <end position="163"/>
    </location>
</feature>
<evidence type="ECO:0000256" key="5">
    <source>
        <dbReference type="ARBA" id="ARBA00023136"/>
    </source>
</evidence>
<name>A0A2H0UCX5_9BACT</name>
<gene>
    <name evidence="7" type="ORF">COU18_00020</name>
</gene>
<evidence type="ECO:0000256" key="1">
    <source>
        <dbReference type="ARBA" id="ARBA00004236"/>
    </source>
</evidence>
<proteinExistence type="predicted"/>
<keyword evidence="4" id="KW-0808">Transferase</keyword>
<dbReference type="Gene3D" id="3.90.550.10">
    <property type="entry name" value="Spore Coat Polysaccharide Biosynthesis Protein SpsA, Chain A"/>
    <property type="match status" value="1"/>
</dbReference>
<evidence type="ECO:0000256" key="3">
    <source>
        <dbReference type="ARBA" id="ARBA00022676"/>
    </source>
</evidence>